<dbReference type="Proteomes" id="UP000199527">
    <property type="component" value="Unassembled WGS sequence"/>
</dbReference>
<dbReference type="EMBL" id="FNEM01000001">
    <property type="protein sequence ID" value="SDI31329.1"/>
    <property type="molecule type" value="Genomic_DNA"/>
</dbReference>
<evidence type="ECO:0000256" key="1">
    <source>
        <dbReference type="ARBA" id="ARBA00023125"/>
    </source>
</evidence>
<evidence type="ECO:0000259" key="3">
    <source>
        <dbReference type="PROSITE" id="PS50977"/>
    </source>
</evidence>
<proteinExistence type="predicted"/>
<dbReference type="Gene3D" id="1.10.357.10">
    <property type="entry name" value="Tetracycline Repressor, domain 2"/>
    <property type="match status" value="1"/>
</dbReference>
<dbReference type="SUPFAM" id="SSF46689">
    <property type="entry name" value="Homeodomain-like"/>
    <property type="match status" value="1"/>
</dbReference>
<name>A0A1G8JJ64_9GAMM</name>
<keyword evidence="5" id="KW-1185">Reference proteome</keyword>
<protein>
    <submittedName>
        <fullName evidence="4">DNA-binding transcriptional regulator, AcrR family</fullName>
    </submittedName>
</protein>
<gene>
    <name evidence="4" type="ORF">SAMN04488540_10172</name>
</gene>
<dbReference type="PROSITE" id="PS50977">
    <property type="entry name" value="HTH_TETR_2"/>
    <property type="match status" value="1"/>
</dbReference>
<dbReference type="PRINTS" id="PR00455">
    <property type="entry name" value="HTHTETR"/>
</dbReference>
<evidence type="ECO:0000313" key="4">
    <source>
        <dbReference type="EMBL" id="SDI31329.1"/>
    </source>
</evidence>
<evidence type="ECO:0000313" key="5">
    <source>
        <dbReference type="Proteomes" id="UP000199527"/>
    </source>
</evidence>
<organism evidence="4 5">
    <name type="scientific">Ferrimonas sediminum</name>
    <dbReference type="NCBI Taxonomy" id="718193"/>
    <lineage>
        <taxon>Bacteria</taxon>
        <taxon>Pseudomonadati</taxon>
        <taxon>Pseudomonadota</taxon>
        <taxon>Gammaproteobacteria</taxon>
        <taxon>Alteromonadales</taxon>
        <taxon>Ferrimonadaceae</taxon>
        <taxon>Ferrimonas</taxon>
    </lineage>
</organism>
<feature type="domain" description="HTH tetR-type" evidence="3">
    <location>
        <begin position="10"/>
        <end position="70"/>
    </location>
</feature>
<feature type="DNA-binding region" description="H-T-H motif" evidence="2">
    <location>
        <begin position="33"/>
        <end position="52"/>
    </location>
</feature>
<dbReference type="InterPro" id="IPR001647">
    <property type="entry name" value="HTH_TetR"/>
</dbReference>
<keyword evidence="1 2" id="KW-0238">DNA-binding</keyword>
<evidence type="ECO:0000256" key="2">
    <source>
        <dbReference type="PROSITE-ProRule" id="PRU00335"/>
    </source>
</evidence>
<sequence>MHCPKTKLDSLRCNQLLDVAEELVDEHGVMSFRFAQIAKEAECSNHTLYKFFQSKEDVLVCLFLRNCTSNYIPLFLECHPELTELERAALPAVFSLVAVEKSPTFNILRVVSINSMFWQMASDEKVNLLRARVNMFWSRVHLHIEEAQQSGALQASETQVMELTQAIYFFMAGCLSSYESQLMEPKYLTEKNPTYFRHLAEMMNRYQWNEIATASKFESLSTKVDGFFTQHYQPNKNCQRCRQLNGVNDCRQLASE</sequence>
<dbReference type="AlphaFoldDB" id="A0A1G8JJ64"/>
<dbReference type="Pfam" id="PF00440">
    <property type="entry name" value="TetR_N"/>
    <property type="match status" value="1"/>
</dbReference>
<dbReference type="OrthoDB" id="5918833at2"/>
<accession>A0A1G8JJ64</accession>
<dbReference type="InterPro" id="IPR009057">
    <property type="entry name" value="Homeodomain-like_sf"/>
</dbReference>
<reference evidence="5" key="1">
    <citation type="submission" date="2016-10" db="EMBL/GenBank/DDBJ databases">
        <authorList>
            <person name="Varghese N."/>
            <person name="Submissions S."/>
        </authorList>
    </citation>
    <scope>NUCLEOTIDE SEQUENCE [LARGE SCALE GENOMIC DNA]</scope>
    <source>
        <strain evidence="5">DSM 23317</strain>
    </source>
</reference>
<dbReference type="RefSeq" id="WP_090359990.1">
    <property type="nucleotide sequence ID" value="NZ_FNEM01000001.1"/>
</dbReference>
<dbReference type="GO" id="GO:0003677">
    <property type="term" value="F:DNA binding"/>
    <property type="evidence" value="ECO:0007669"/>
    <property type="project" value="UniProtKB-UniRule"/>
</dbReference>